<keyword evidence="1" id="KW-1133">Transmembrane helix</keyword>
<feature type="transmembrane region" description="Helical" evidence="1">
    <location>
        <begin position="187"/>
        <end position="210"/>
    </location>
</feature>
<proteinExistence type="predicted"/>
<dbReference type="Pfam" id="PF05686">
    <property type="entry name" value="Glyco_transf_90"/>
    <property type="match status" value="1"/>
</dbReference>
<evidence type="ECO:0000313" key="3">
    <source>
        <dbReference type="EMBL" id="KAK2615377.1"/>
    </source>
</evidence>
<evidence type="ECO:0000256" key="1">
    <source>
        <dbReference type="SAM" id="Phobius"/>
    </source>
</evidence>
<accession>A0AAD9W8T6</accession>
<dbReference type="SMART" id="SM00672">
    <property type="entry name" value="CAP10"/>
    <property type="match status" value="1"/>
</dbReference>
<dbReference type="EMBL" id="JAUJFL010000001">
    <property type="protein sequence ID" value="KAK2615377.1"/>
    <property type="molecule type" value="Genomic_DNA"/>
</dbReference>
<feature type="transmembrane region" description="Helical" evidence="1">
    <location>
        <begin position="99"/>
        <end position="119"/>
    </location>
</feature>
<evidence type="ECO:0000313" key="4">
    <source>
        <dbReference type="Proteomes" id="UP001265746"/>
    </source>
</evidence>
<name>A0AAD9W8T6_PHOAM</name>
<dbReference type="PANTHER" id="PTHR12203:SF61">
    <property type="entry name" value="CAPSULE PROTEIN"/>
    <property type="match status" value="1"/>
</dbReference>
<keyword evidence="4" id="KW-1185">Reference proteome</keyword>
<organism evidence="3 4">
    <name type="scientific">Phomopsis amygdali</name>
    <name type="common">Fusicoccum amygdali</name>
    <dbReference type="NCBI Taxonomy" id="1214568"/>
    <lineage>
        <taxon>Eukaryota</taxon>
        <taxon>Fungi</taxon>
        <taxon>Dikarya</taxon>
        <taxon>Ascomycota</taxon>
        <taxon>Pezizomycotina</taxon>
        <taxon>Sordariomycetes</taxon>
        <taxon>Sordariomycetidae</taxon>
        <taxon>Diaporthales</taxon>
        <taxon>Diaporthaceae</taxon>
        <taxon>Diaporthe</taxon>
    </lineage>
</organism>
<dbReference type="InterPro" id="IPR006598">
    <property type="entry name" value="CAP10"/>
</dbReference>
<feature type="transmembrane region" description="Helical" evidence="1">
    <location>
        <begin position="340"/>
        <end position="362"/>
    </location>
</feature>
<protein>
    <recommendedName>
        <fullName evidence="2">Glycosyl transferase CAP10 domain-containing protein</fullName>
    </recommendedName>
</protein>
<sequence length="871" mass="99568">MTFQPPREVSVWRVQESTMWEFINIDIKGDHVTRSAGTALLCIILTQRLSDRRPELQSLSETLCWIILPIVFKTATASTSAKYRKTHSDVFSWSDLKKLPTPTLSLWIVAFSLTIYWYFAEENGLIVFLPVLTPLLLVPQSYPSWADSGISAAPSSLVSRVFYCFCDTAWGSVSAALFTAVTFKWDWHIQASDAVSFVPVAALLVAYLILEPRPRISNSSYRLFQSFDLENAILPLSLRVTLVLAILLSMETLAFGCPGISAYTPALALTKALSWYFTAQTARHSSWRTATAMTTYSIVSTSDPFTLSSNLRAFCNVVASFLSLGQIIHMLPKQAKAKSALWAFFLVSFVPYLTNIFILKFAQPSSSLTHPQDHPVQILIQNAKLDFENLIQKQSKTYAAAQDEYRRRYSFKPPAGFETWFKFAKAHQSPIIDEFDMIYESIAPFWELSGQEVLEALSRAQNTPGSDLWLCSLSGREARTVCTHPYRIFDRHIQSSFEKLLGDLRGYLPDIKFLVNHIDEPRVLIPRPGSTHESGVLTLDNMSRRPVWDTLTSSCFYKGENRTSDQTRHMVEDFGLPFVTDPISSLDLCQHPEYSTTHGLLMSPSSFPLLEGMVPVLSTGSLSTMGDIVYPSPAYLEDEFRYNDAHDIEWDSKRNHLYWAGSNTGGFASDGQWRCFHRQRFVELAQNLNRREHYYLRETDGVLSRVKSYFLNSRLFDVAFTRIFQCERPFCRNQRAYFNLRPWEDKDRALESRLVFDMDGNGISGRYYKFLASQSAPLKQTLLREWHDERLIPWIHYIPVSQGMEELPELVLHLTSTEAGQEAAKHVAEQGREWFGKAFREVDRTIYVYRLLLELARLQDPARPRMAPDNN</sequence>
<reference evidence="3" key="1">
    <citation type="submission" date="2023-06" db="EMBL/GenBank/DDBJ databases">
        <authorList>
            <person name="Noh H."/>
        </authorList>
    </citation>
    <scope>NUCLEOTIDE SEQUENCE</scope>
    <source>
        <strain evidence="3">DUCC20226</strain>
    </source>
</reference>
<feature type="domain" description="Glycosyl transferase CAP10" evidence="2">
    <location>
        <begin position="570"/>
        <end position="862"/>
    </location>
</feature>
<keyword evidence="1" id="KW-0472">Membrane</keyword>
<keyword evidence="1" id="KW-0812">Transmembrane</keyword>
<dbReference type="InterPro" id="IPR051091">
    <property type="entry name" value="O-Glucosyltr/Glycosyltrsf_90"/>
</dbReference>
<dbReference type="AlphaFoldDB" id="A0AAD9W8T6"/>
<evidence type="ECO:0000259" key="2">
    <source>
        <dbReference type="SMART" id="SM00672"/>
    </source>
</evidence>
<dbReference type="PANTHER" id="PTHR12203">
    <property type="entry name" value="KDEL LYS-ASP-GLU-LEU CONTAINING - RELATED"/>
    <property type="match status" value="1"/>
</dbReference>
<comment type="caution">
    <text evidence="3">The sequence shown here is derived from an EMBL/GenBank/DDBJ whole genome shotgun (WGS) entry which is preliminary data.</text>
</comment>
<dbReference type="Proteomes" id="UP001265746">
    <property type="component" value="Unassembled WGS sequence"/>
</dbReference>
<gene>
    <name evidence="3" type="ORF">N8I77_002138</name>
</gene>